<dbReference type="InterPro" id="IPR017871">
    <property type="entry name" value="ABC_transporter-like_CS"/>
</dbReference>
<keyword evidence="2 5" id="KW-0067">ATP-binding</keyword>
<feature type="region of interest" description="Disordered" evidence="3">
    <location>
        <begin position="1"/>
        <end position="31"/>
    </location>
</feature>
<evidence type="ECO:0000259" key="4">
    <source>
        <dbReference type="PROSITE" id="PS50893"/>
    </source>
</evidence>
<dbReference type="EMBL" id="JBHSXS010000001">
    <property type="protein sequence ID" value="MFC6878376.1"/>
    <property type="molecule type" value="Genomic_DNA"/>
</dbReference>
<dbReference type="Gene3D" id="3.40.50.300">
    <property type="entry name" value="P-loop containing nucleotide triphosphate hydrolases"/>
    <property type="match status" value="1"/>
</dbReference>
<evidence type="ECO:0000313" key="6">
    <source>
        <dbReference type="Proteomes" id="UP001596380"/>
    </source>
</evidence>
<dbReference type="InterPro" id="IPR015854">
    <property type="entry name" value="ABC_transpr_LolD-like"/>
</dbReference>
<feature type="compositionally biased region" description="Low complexity" evidence="3">
    <location>
        <begin position="1"/>
        <end position="18"/>
    </location>
</feature>
<dbReference type="InterPro" id="IPR027417">
    <property type="entry name" value="P-loop_NTPase"/>
</dbReference>
<protein>
    <submittedName>
        <fullName evidence="5">ATP-binding cassette domain-containing protein</fullName>
    </submittedName>
</protein>
<dbReference type="InterPro" id="IPR003439">
    <property type="entry name" value="ABC_transporter-like_ATP-bd"/>
</dbReference>
<comment type="caution">
    <text evidence="5">The sequence shown here is derived from an EMBL/GenBank/DDBJ whole genome shotgun (WGS) entry which is preliminary data.</text>
</comment>
<evidence type="ECO:0000313" key="5">
    <source>
        <dbReference type="EMBL" id="MFC6878376.1"/>
    </source>
</evidence>
<proteinExistence type="predicted"/>
<dbReference type="CDD" id="cd00267">
    <property type="entry name" value="ABC_ATPase"/>
    <property type="match status" value="1"/>
</dbReference>
<dbReference type="SUPFAM" id="SSF52540">
    <property type="entry name" value="P-loop containing nucleoside triphosphate hydrolases"/>
    <property type="match status" value="1"/>
</dbReference>
<dbReference type="Pfam" id="PF00005">
    <property type="entry name" value="ABC_tran"/>
    <property type="match status" value="1"/>
</dbReference>
<reference evidence="6" key="1">
    <citation type="journal article" date="2019" name="Int. J. Syst. Evol. Microbiol.">
        <title>The Global Catalogue of Microorganisms (GCM) 10K type strain sequencing project: providing services to taxonomists for standard genome sequencing and annotation.</title>
        <authorList>
            <consortium name="The Broad Institute Genomics Platform"/>
            <consortium name="The Broad Institute Genome Sequencing Center for Infectious Disease"/>
            <person name="Wu L."/>
            <person name="Ma J."/>
        </authorList>
    </citation>
    <scope>NUCLEOTIDE SEQUENCE [LARGE SCALE GENOMIC DNA]</scope>
    <source>
        <strain evidence="6">JCM 3369</strain>
    </source>
</reference>
<dbReference type="SMART" id="SM00382">
    <property type="entry name" value="AAA"/>
    <property type="match status" value="1"/>
</dbReference>
<sequence length="245" mass="25049">MDAEQTGPEEGTGAGAAEVRGEEPPPVVEADDLGVRTRRGWVYRGVTLRASAGTLVAVAGPGGSGRTSLLLTVAGRMRPTSGALRVCGLDLPEGAARVRGRAAVARAGGAAELEPELRVADHVRERALTLPGTARSREARESFGGAWKSFGAACEVVGLDVPGRRRVRDLSPGDATRLALALAVMERPDVLVLDDLDAGSDGAGQHALWSSARRAADLGAAVVASTTEPSPAGGLADVLLTLGEH</sequence>
<dbReference type="PANTHER" id="PTHR24220">
    <property type="entry name" value="IMPORT ATP-BINDING PROTEIN"/>
    <property type="match status" value="1"/>
</dbReference>
<dbReference type="RefSeq" id="WP_160820002.1">
    <property type="nucleotide sequence ID" value="NZ_JBHSXE010000001.1"/>
</dbReference>
<gene>
    <name evidence="5" type="ORF">ACFQKB_01215</name>
</gene>
<dbReference type="PROSITE" id="PS00211">
    <property type="entry name" value="ABC_TRANSPORTER_1"/>
    <property type="match status" value="1"/>
</dbReference>
<feature type="domain" description="ABC transporter" evidence="4">
    <location>
        <begin position="28"/>
        <end position="245"/>
    </location>
</feature>
<evidence type="ECO:0000256" key="3">
    <source>
        <dbReference type="SAM" id="MobiDB-lite"/>
    </source>
</evidence>
<evidence type="ECO:0000256" key="1">
    <source>
        <dbReference type="ARBA" id="ARBA00022741"/>
    </source>
</evidence>
<name>A0ABW2CCN7_9ACTN</name>
<dbReference type="GO" id="GO:0005524">
    <property type="term" value="F:ATP binding"/>
    <property type="evidence" value="ECO:0007669"/>
    <property type="project" value="UniProtKB-KW"/>
</dbReference>
<dbReference type="PROSITE" id="PS50893">
    <property type="entry name" value="ABC_TRANSPORTER_2"/>
    <property type="match status" value="1"/>
</dbReference>
<keyword evidence="1" id="KW-0547">Nucleotide-binding</keyword>
<evidence type="ECO:0000256" key="2">
    <source>
        <dbReference type="ARBA" id="ARBA00022840"/>
    </source>
</evidence>
<keyword evidence="6" id="KW-1185">Reference proteome</keyword>
<accession>A0ABW2CCN7</accession>
<organism evidence="5 6">
    <name type="scientific">Actinomadura yumaensis</name>
    <dbReference type="NCBI Taxonomy" id="111807"/>
    <lineage>
        <taxon>Bacteria</taxon>
        <taxon>Bacillati</taxon>
        <taxon>Actinomycetota</taxon>
        <taxon>Actinomycetes</taxon>
        <taxon>Streptosporangiales</taxon>
        <taxon>Thermomonosporaceae</taxon>
        <taxon>Actinomadura</taxon>
    </lineage>
</organism>
<dbReference type="Proteomes" id="UP001596380">
    <property type="component" value="Unassembled WGS sequence"/>
</dbReference>
<dbReference type="InterPro" id="IPR003593">
    <property type="entry name" value="AAA+_ATPase"/>
</dbReference>